<feature type="chain" id="PRO_5038739441" description="Secreted protein" evidence="2">
    <location>
        <begin position="25"/>
        <end position="77"/>
    </location>
</feature>
<name>A0A9E6UPF2_9HYPH</name>
<proteinExistence type="predicted"/>
<dbReference type="KEGG" id="cmet:K6K41_07750"/>
<evidence type="ECO:0000256" key="2">
    <source>
        <dbReference type="SAM" id="SignalP"/>
    </source>
</evidence>
<protein>
    <recommendedName>
        <fullName evidence="5">Secreted protein</fullName>
    </recommendedName>
</protein>
<evidence type="ECO:0008006" key="5">
    <source>
        <dbReference type="Google" id="ProtNLM"/>
    </source>
</evidence>
<evidence type="ECO:0000313" key="4">
    <source>
        <dbReference type="Proteomes" id="UP000825701"/>
    </source>
</evidence>
<reference evidence="3" key="1">
    <citation type="submission" date="2021-08" db="EMBL/GenBank/DDBJ databases">
        <authorList>
            <person name="Zhang H."/>
            <person name="Xu M."/>
            <person name="Yu Z."/>
            <person name="Yang L."/>
            <person name="Cai Y."/>
        </authorList>
    </citation>
    <scope>NUCLEOTIDE SEQUENCE</scope>
    <source>
        <strain evidence="3">CHL1</strain>
    </source>
</reference>
<evidence type="ECO:0000313" key="3">
    <source>
        <dbReference type="EMBL" id="QZO01354.1"/>
    </source>
</evidence>
<dbReference type="RefSeq" id="WP_261404619.1">
    <property type="nucleotide sequence ID" value="NZ_CP081869.1"/>
</dbReference>
<dbReference type="Proteomes" id="UP000825701">
    <property type="component" value="Chromosome"/>
</dbReference>
<keyword evidence="4" id="KW-1185">Reference proteome</keyword>
<keyword evidence="2" id="KW-0732">Signal</keyword>
<dbReference type="EMBL" id="CP081869">
    <property type="protein sequence ID" value="QZO01354.1"/>
    <property type="molecule type" value="Genomic_DNA"/>
</dbReference>
<feature type="region of interest" description="Disordered" evidence="1">
    <location>
        <begin position="57"/>
        <end position="77"/>
    </location>
</feature>
<feature type="signal peptide" evidence="2">
    <location>
        <begin position="1"/>
        <end position="24"/>
    </location>
</feature>
<gene>
    <name evidence="3" type="ORF">K6K41_07750</name>
</gene>
<dbReference type="AlphaFoldDB" id="A0A9E6UPF2"/>
<organism evidence="3 4">
    <name type="scientific">Chenggangzhangella methanolivorans</name>
    <dbReference type="NCBI Taxonomy" id="1437009"/>
    <lineage>
        <taxon>Bacteria</taxon>
        <taxon>Pseudomonadati</taxon>
        <taxon>Pseudomonadota</taxon>
        <taxon>Alphaproteobacteria</taxon>
        <taxon>Hyphomicrobiales</taxon>
        <taxon>Methylopilaceae</taxon>
        <taxon>Chenggangzhangella</taxon>
    </lineage>
</organism>
<sequence length="77" mass="7421">MKSALLALAAAVAILALSEGGGSATETSVAKADRIAAPRAAATSAAGVTVDAQARTTTIERGATAPLSPDSPFLGGR</sequence>
<accession>A0A9E6UPF2</accession>
<evidence type="ECO:0000256" key="1">
    <source>
        <dbReference type="SAM" id="MobiDB-lite"/>
    </source>
</evidence>